<feature type="domain" description="Methyltransferase" evidence="2">
    <location>
        <begin position="49"/>
        <end position="135"/>
    </location>
</feature>
<evidence type="ECO:0000313" key="3">
    <source>
        <dbReference type="EMBL" id="SDU08310.1"/>
    </source>
</evidence>
<organism evidence="3 4">
    <name type="scientific">Desulfobacula phenolica</name>
    <dbReference type="NCBI Taxonomy" id="90732"/>
    <lineage>
        <taxon>Bacteria</taxon>
        <taxon>Pseudomonadati</taxon>
        <taxon>Thermodesulfobacteriota</taxon>
        <taxon>Desulfobacteria</taxon>
        <taxon>Desulfobacterales</taxon>
        <taxon>Desulfobacteraceae</taxon>
        <taxon>Desulfobacula</taxon>
    </lineage>
</organism>
<accession>A0A1H2FLM0</accession>
<name>A0A1H2FLM0_9BACT</name>
<dbReference type="RefSeq" id="WP_092232651.1">
    <property type="nucleotide sequence ID" value="NZ_FNLL01000004.1"/>
</dbReference>
<dbReference type="Pfam" id="PF13649">
    <property type="entry name" value="Methyltransf_25"/>
    <property type="match status" value="1"/>
</dbReference>
<dbReference type="Proteomes" id="UP000199608">
    <property type="component" value="Unassembled WGS sequence"/>
</dbReference>
<keyword evidence="1 3" id="KW-0808">Transferase</keyword>
<dbReference type="Gene3D" id="2.20.130.10">
    <property type="entry name" value="CAC2371-like domains"/>
    <property type="match status" value="1"/>
</dbReference>
<reference evidence="4" key="1">
    <citation type="submission" date="2016-10" db="EMBL/GenBank/DDBJ databases">
        <authorList>
            <person name="Varghese N."/>
            <person name="Submissions S."/>
        </authorList>
    </citation>
    <scope>NUCLEOTIDE SEQUENCE [LARGE SCALE GENOMIC DNA]</scope>
    <source>
        <strain evidence="4">DSM 3384</strain>
    </source>
</reference>
<keyword evidence="3" id="KW-0489">Methyltransferase</keyword>
<dbReference type="Gene3D" id="3.40.50.150">
    <property type="entry name" value="Vaccinia Virus protein VP39"/>
    <property type="match status" value="1"/>
</dbReference>
<dbReference type="InterPro" id="IPR029063">
    <property type="entry name" value="SAM-dependent_MTases_sf"/>
</dbReference>
<gene>
    <name evidence="3" type="ORF">SAMN04487931_104229</name>
</gene>
<dbReference type="PANTHER" id="PTHR43861">
    <property type="entry name" value="TRANS-ACONITATE 2-METHYLTRANSFERASE-RELATED"/>
    <property type="match status" value="1"/>
</dbReference>
<protein>
    <submittedName>
        <fullName evidence="3">Methyltransferase domain-containing protein</fullName>
    </submittedName>
</protein>
<evidence type="ECO:0000313" key="4">
    <source>
        <dbReference type="Proteomes" id="UP000199608"/>
    </source>
</evidence>
<dbReference type="SUPFAM" id="SSF53335">
    <property type="entry name" value="S-adenosyl-L-methionine-dependent methyltransferases"/>
    <property type="match status" value="1"/>
</dbReference>
<dbReference type="AlphaFoldDB" id="A0A1H2FLM0"/>
<evidence type="ECO:0000256" key="1">
    <source>
        <dbReference type="ARBA" id="ARBA00022679"/>
    </source>
</evidence>
<evidence type="ECO:0000259" key="2">
    <source>
        <dbReference type="Pfam" id="PF13649"/>
    </source>
</evidence>
<dbReference type="GO" id="GO:0032259">
    <property type="term" value="P:methylation"/>
    <property type="evidence" value="ECO:0007669"/>
    <property type="project" value="UniProtKB-KW"/>
</dbReference>
<proteinExistence type="predicted"/>
<keyword evidence="4" id="KW-1185">Reference proteome</keyword>
<dbReference type="GO" id="GO:0008168">
    <property type="term" value="F:methyltransferase activity"/>
    <property type="evidence" value="ECO:0007669"/>
    <property type="project" value="UniProtKB-KW"/>
</dbReference>
<sequence length="265" mass="30506">MDQNAKSLLYRHPHLYEALYPTPDQKTYASPAICNKICHAFLKTGPQSILDIGCGTGRYLNFLSEGCKNCIGVDFLPAMVDFAGSQYDHIDFFQGDMREFRLNRTFDLLICMGSTFLHALTNSDIERTLETFAAHSHRGSLLILDIKNFMGFVDNSVEEKVEKEINTDEFKGKSVTSRTFNRAKQLWVWKRTWYIQDHDPVEDYLEFRMLFPLEIEHYLSQSGFSVLGMFDNLDLEESDFKGERLYIAATYTGKNQSQVLADVQP</sequence>
<dbReference type="CDD" id="cd02440">
    <property type="entry name" value="AdoMet_MTases"/>
    <property type="match status" value="1"/>
</dbReference>
<dbReference type="EMBL" id="FNLL01000004">
    <property type="protein sequence ID" value="SDU08310.1"/>
    <property type="molecule type" value="Genomic_DNA"/>
</dbReference>
<dbReference type="InterPro" id="IPR041698">
    <property type="entry name" value="Methyltransf_25"/>
</dbReference>